<sequence length="61" mass="7168">MSTFCGVHQLNHVKSVVYGFPLFPRLFCFVFVGKPAFLSAVFRTLILWRWKFRELPQSIFG</sequence>
<evidence type="ECO:0000313" key="3">
    <source>
        <dbReference type="Proteomes" id="UP000664056"/>
    </source>
</evidence>
<dbReference type="RefSeq" id="WP_206623276.1">
    <property type="nucleotide sequence ID" value="NZ_JAFKOQ010000122.1"/>
</dbReference>
<organism evidence="2 3">
    <name type="scientific">Vibrio vulnificus</name>
    <dbReference type="NCBI Taxonomy" id="672"/>
    <lineage>
        <taxon>Bacteria</taxon>
        <taxon>Pseudomonadati</taxon>
        <taxon>Pseudomonadota</taxon>
        <taxon>Gammaproteobacteria</taxon>
        <taxon>Vibrionales</taxon>
        <taxon>Vibrionaceae</taxon>
        <taxon>Vibrio</taxon>
    </lineage>
</organism>
<dbReference type="EMBL" id="JAFKOQ010000122">
    <property type="protein sequence ID" value="MBN8124728.1"/>
    <property type="molecule type" value="Genomic_DNA"/>
</dbReference>
<keyword evidence="1" id="KW-0472">Membrane</keyword>
<dbReference type="Proteomes" id="UP000664056">
    <property type="component" value="Unassembled WGS sequence"/>
</dbReference>
<keyword evidence="1" id="KW-1133">Transmembrane helix</keyword>
<evidence type="ECO:0008006" key="4">
    <source>
        <dbReference type="Google" id="ProtNLM"/>
    </source>
</evidence>
<feature type="transmembrane region" description="Helical" evidence="1">
    <location>
        <begin position="22"/>
        <end position="48"/>
    </location>
</feature>
<accession>A0AAW4HHL6</accession>
<reference evidence="2" key="1">
    <citation type="submission" date="2021-03" db="EMBL/GenBank/DDBJ databases">
        <title>Study of the foodborne Vibrio vulnificus isolates from China.</title>
        <authorList>
            <person name="Zheng Z."/>
            <person name="Ye L."/>
        </authorList>
    </citation>
    <scope>NUCLEOTIDE SEQUENCE</scope>
    <source>
        <strain evidence="2">Vv1582</strain>
    </source>
</reference>
<keyword evidence="1" id="KW-0812">Transmembrane</keyword>
<dbReference type="AlphaFoldDB" id="A0AAW4HHL6"/>
<name>A0AAW4HHL6_VIBVL</name>
<evidence type="ECO:0000313" key="2">
    <source>
        <dbReference type="EMBL" id="MBN8124728.1"/>
    </source>
</evidence>
<comment type="caution">
    <text evidence="2">The sequence shown here is derived from an EMBL/GenBank/DDBJ whole genome shotgun (WGS) entry which is preliminary data.</text>
</comment>
<evidence type="ECO:0000256" key="1">
    <source>
        <dbReference type="SAM" id="Phobius"/>
    </source>
</evidence>
<gene>
    <name evidence="2" type="ORF">J0J18_23830</name>
</gene>
<proteinExistence type="predicted"/>
<protein>
    <recommendedName>
        <fullName evidence="4">DUF3265 domain-containing protein</fullName>
    </recommendedName>
</protein>